<dbReference type="PANTHER" id="PTHR43321:SF3">
    <property type="entry name" value="GLUTAMATE DECARBOXYLASE"/>
    <property type="match status" value="1"/>
</dbReference>
<dbReference type="EC" id="4.1.1.15" evidence="3 9"/>
<comment type="catalytic activity">
    <reaction evidence="6 9">
        <text>L-glutamate + H(+) = 4-aminobutanoate + CO2</text>
        <dbReference type="Rhea" id="RHEA:17785"/>
        <dbReference type="ChEBI" id="CHEBI:15378"/>
        <dbReference type="ChEBI" id="CHEBI:16526"/>
        <dbReference type="ChEBI" id="CHEBI:29985"/>
        <dbReference type="ChEBI" id="CHEBI:59888"/>
        <dbReference type="EC" id="4.1.1.15"/>
    </reaction>
</comment>
<reference evidence="10" key="1">
    <citation type="submission" date="2021-01" db="EMBL/GenBank/DDBJ databases">
        <authorList>
            <person name="Corre E."/>
            <person name="Pelletier E."/>
            <person name="Niang G."/>
            <person name="Scheremetjew M."/>
            <person name="Finn R."/>
            <person name="Kale V."/>
            <person name="Holt S."/>
            <person name="Cochrane G."/>
            <person name="Meng A."/>
            <person name="Brown T."/>
            <person name="Cohen L."/>
        </authorList>
    </citation>
    <scope>NUCLEOTIDE SEQUENCE</scope>
    <source>
        <strain evidence="10">CCMP1897</strain>
    </source>
</reference>
<evidence type="ECO:0000256" key="1">
    <source>
        <dbReference type="ARBA" id="ARBA00001933"/>
    </source>
</evidence>
<keyword evidence="5 8" id="KW-0456">Lyase</keyword>
<dbReference type="NCBIfam" id="TIGR01788">
    <property type="entry name" value="Glu-decarb-GAD"/>
    <property type="match status" value="1"/>
</dbReference>
<comment type="cofactor">
    <cofactor evidence="1 7 8">
        <name>pyridoxal 5'-phosphate</name>
        <dbReference type="ChEBI" id="CHEBI:597326"/>
    </cofactor>
</comment>
<dbReference type="FunFam" id="3.40.640.10:FF:000017">
    <property type="entry name" value="Glutamate decarboxylase"/>
    <property type="match status" value="1"/>
</dbReference>
<feature type="modified residue" description="N6-(pyridoxal phosphate)lysine" evidence="7">
    <location>
        <position position="286"/>
    </location>
</feature>
<comment type="similarity">
    <text evidence="2 8">Belongs to the group II decarboxylase family.</text>
</comment>
<protein>
    <recommendedName>
        <fullName evidence="3 9">Glutamate decarboxylase</fullName>
        <ecNumber evidence="3 9">4.1.1.15</ecNumber>
    </recommendedName>
</protein>
<gene>
    <name evidence="10" type="ORF">PSAL00342_LOCUS5281</name>
</gene>
<dbReference type="Gene3D" id="3.90.1150.160">
    <property type="match status" value="1"/>
</dbReference>
<dbReference type="GO" id="GO:0004351">
    <property type="term" value="F:glutamate decarboxylase activity"/>
    <property type="evidence" value="ECO:0007669"/>
    <property type="project" value="UniProtKB-EC"/>
</dbReference>
<organism evidence="10">
    <name type="scientific">Picocystis salinarum</name>
    <dbReference type="NCBI Taxonomy" id="88271"/>
    <lineage>
        <taxon>Eukaryota</taxon>
        <taxon>Viridiplantae</taxon>
        <taxon>Chlorophyta</taxon>
        <taxon>Picocystophyceae</taxon>
        <taxon>Picocystales</taxon>
        <taxon>Picocystaceae</taxon>
        <taxon>Picocystis</taxon>
    </lineage>
</organism>
<dbReference type="SUPFAM" id="SSF53383">
    <property type="entry name" value="PLP-dependent transferases"/>
    <property type="match status" value="1"/>
</dbReference>
<dbReference type="GO" id="GO:0030170">
    <property type="term" value="F:pyridoxal phosphate binding"/>
    <property type="evidence" value="ECO:0007669"/>
    <property type="project" value="InterPro"/>
</dbReference>
<dbReference type="AlphaFoldDB" id="A0A7S3XD19"/>
<evidence type="ECO:0000256" key="2">
    <source>
        <dbReference type="ARBA" id="ARBA00009533"/>
    </source>
</evidence>
<evidence type="ECO:0000256" key="6">
    <source>
        <dbReference type="ARBA" id="ARBA00048868"/>
    </source>
</evidence>
<dbReference type="PANTHER" id="PTHR43321">
    <property type="entry name" value="GLUTAMATE DECARBOXYLASE"/>
    <property type="match status" value="1"/>
</dbReference>
<dbReference type="InterPro" id="IPR015424">
    <property type="entry name" value="PyrdxlP-dep_Trfase"/>
</dbReference>
<evidence type="ECO:0000256" key="4">
    <source>
        <dbReference type="ARBA" id="ARBA00022898"/>
    </source>
</evidence>
<dbReference type="InterPro" id="IPR002129">
    <property type="entry name" value="PyrdxlP-dep_de-COase"/>
</dbReference>
<dbReference type="InterPro" id="IPR015421">
    <property type="entry name" value="PyrdxlP-dep_Trfase_major"/>
</dbReference>
<dbReference type="InterPro" id="IPR010107">
    <property type="entry name" value="Glutamate_decarboxylase"/>
</dbReference>
<dbReference type="EMBL" id="HBIS01005847">
    <property type="protein sequence ID" value="CAE0611446.1"/>
    <property type="molecule type" value="Transcribed_RNA"/>
</dbReference>
<evidence type="ECO:0000256" key="5">
    <source>
        <dbReference type="ARBA" id="ARBA00023239"/>
    </source>
</evidence>
<keyword evidence="9" id="KW-0210">Decarboxylase</keyword>
<evidence type="ECO:0000256" key="7">
    <source>
        <dbReference type="PIRSR" id="PIRSR602129-50"/>
    </source>
</evidence>
<keyword evidence="4 7" id="KW-0663">Pyridoxal phosphate</keyword>
<dbReference type="Pfam" id="PF00282">
    <property type="entry name" value="Pyridoxal_deC"/>
    <property type="match status" value="1"/>
</dbReference>
<dbReference type="Gene3D" id="3.40.640.10">
    <property type="entry name" value="Type I PLP-dependent aspartate aminotransferase-like (Major domain)"/>
    <property type="match status" value="1"/>
</dbReference>
<dbReference type="Gene3D" id="4.10.280.50">
    <property type="match status" value="1"/>
</dbReference>
<evidence type="ECO:0000256" key="8">
    <source>
        <dbReference type="RuleBase" id="RU000382"/>
    </source>
</evidence>
<sequence>MEGKQKSLHSRSGKIREDELDGMQSTFAQRWAVGNIPATTFPEEGMAPNVVKQIIQDERMLDSNPRLNLASFVTTWMEPEVEQLMQESLNVNFVDLEEYPSSSEIHNRCVNMLVDLYHGEMVDGSGTGTATVGSSEAIMLAGLAMKRKWQHRRQAEKKPTDKPNLVMGSEIQVCWEKFCRYFEVEERFIDMEVGGPYVMDPAKAVELVDENTIGVCVILGSTYTGDFEDAKEVNRLLLKKNEETGWNVPIHVDAASGGFVAPFVYPDLEWDFRLPLVRSINVSGHKYGLVYPGVGWCIFKSKSDLPDELVFHTNYLGSDQPSFTLNFSRGASQIIGQYYQFLRMGRCGYSALMKNLKTVANSLKEAIESTGHFTVHTMEPCLPLVAFSLLPLDNGSKRVYDEFLVSDKLKERGWVVPAYTMAPNAKQVKLLRVVVREDLSWGTALHLVEDLKRAVDWLDSMVSTLSHEQFAKFREPYIKKYEKHRHHSNPRRKRHTGVC</sequence>
<dbReference type="GO" id="GO:0005829">
    <property type="term" value="C:cytosol"/>
    <property type="evidence" value="ECO:0007669"/>
    <property type="project" value="TreeGrafter"/>
</dbReference>
<evidence type="ECO:0000256" key="9">
    <source>
        <dbReference type="RuleBase" id="RU361171"/>
    </source>
</evidence>
<proteinExistence type="inferred from homology"/>
<accession>A0A7S3XD19</accession>
<evidence type="ECO:0000313" key="10">
    <source>
        <dbReference type="EMBL" id="CAE0611446.1"/>
    </source>
</evidence>
<name>A0A7S3XD19_9CHLO</name>
<evidence type="ECO:0000256" key="3">
    <source>
        <dbReference type="ARBA" id="ARBA00012421"/>
    </source>
</evidence>
<dbReference type="GO" id="GO:0006538">
    <property type="term" value="P:L-glutamate catabolic process"/>
    <property type="evidence" value="ECO:0007669"/>
    <property type="project" value="TreeGrafter"/>
</dbReference>